<keyword evidence="2" id="KW-1185">Reference proteome</keyword>
<dbReference type="EMBL" id="PQSP01000001">
    <property type="protein sequence ID" value="RUS68353.1"/>
    <property type="molecule type" value="Genomic_DNA"/>
</dbReference>
<evidence type="ECO:0000313" key="2">
    <source>
        <dbReference type="Proteomes" id="UP000286947"/>
    </source>
</evidence>
<protein>
    <submittedName>
        <fullName evidence="1">Uncharacterized protein</fullName>
    </submittedName>
</protein>
<accession>A0A433SHY8</accession>
<name>A0A433SHY8_9BURK</name>
<reference evidence="1 2" key="1">
    <citation type="submission" date="2018-01" db="EMBL/GenBank/DDBJ databases">
        <title>Saezia sanguinis gen. nov., sp. nov., in the order Burkholderiales isolated from human blood.</title>
        <authorList>
            <person name="Medina-Pascual M.J."/>
            <person name="Valdezate S."/>
            <person name="Monzon S."/>
            <person name="Cuesta I."/>
            <person name="Carrasco G."/>
            <person name="Villalon P."/>
            <person name="Saez-Nieto J.A."/>
        </authorList>
    </citation>
    <scope>NUCLEOTIDE SEQUENCE [LARGE SCALE GENOMIC DNA]</scope>
    <source>
        <strain evidence="1 2">CNM695-12</strain>
    </source>
</reference>
<comment type="caution">
    <text evidence="1">The sequence shown here is derived from an EMBL/GenBank/DDBJ whole genome shotgun (WGS) entry which is preliminary data.</text>
</comment>
<sequence>MPETGLTLLQNIGVTLHQPTDYLGQFTELVQQLGQLHDPVEPCTSPATAFEALFAELPTVEF</sequence>
<dbReference type="AlphaFoldDB" id="A0A433SHY8"/>
<evidence type="ECO:0000313" key="1">
    <source>
        <dbReference type="EMBL" id="RUS68353.1"/>
    </source>
</evidence>
<gene>
    <name evidence="1" type="ORF">CUZ56_00843</name>
</gene>
<organism evidence="1 2">
    <name type="scientific">Saezia sanguinis</name>
    <dbReference type="NCBI Taxonomy" id="1965230"/>
    <lineage>
        <taxon>Bacteria</taxon>
        <taxon>Pseudomonadati</taxon>
        <taxon>Pseudomonadota</taxon>
        <taxon>Betaproteobacteria</taxon>
        <taxon>Burkholderiales</taxon>
        <taxon>Saeziaceae</taxon>
        <taxon>Saezia</taxon>
    </lineage>
</organism>
<proteinExistence type="predicted"/>
<dbReference type="Proteomes" id="UP000286947">
    <property type="component" value="Unassembled WGS sequence"/>
</dbReference>